<evidence type="ECO:0000256" key="7">
    <source>
        <dbReference type="RuleBase" id="RU000461"/>
    </source>
</evidence>
<dbReference type="Pfam" id="PF00067">
    <property type="entry name" value="p450"/>
    <property type="match status" value="1"/>
</dbReference>
<dbReference type="Gene3D" id="1.10.630.10">
    <property type="entry name" value="Cytochrome P450"/>
    <property type="match status" value="1"/>
</dbReference>
<dbReference type="PANTHER" id="PTHR24291">
    <property type="entry name" value="CYTOCHROME P450 FAMILY 4"/>
    <property type="match status" value="1"/>
</dbReference>
<evidence type="ECO:0000256" key="1">
    <source>
        <dbReference type="ARBA" id="ARBA00010617"/>
    </source>
</evidence>
<keyword evidence="9" id="KW-1185">Reference proteome</keyword>
<comment type="caution">
    <text evidence="8">The sequence shown here is derived from an EMBL/GenBank/DDBJ whole genome shotgun (WGS) entry which is preliminary data.</text>
</comment>
<dbReference type="InterPro" id="IPR002401">
    <property type="entry name" value="Cyt_P450_E_grp-I"/>
</dbReference>
<proteinExistence type="inferred from homology"/>
<dbReference type="PANTHER" id="PTHR24291:SF50">
    <property type="entry name" value="BIFUNCTIONAL ALBAFLAVENONE MONOOXYGENASE_TERPENE SYNTHASE"/>
    <property type="match status" value="1"/>
</dbReference>
<dbReference type="PRINTS" id="PR00385">
    <property type="entry name" value="P450"/>
</dbReference>
<protein>
    <submittedName>
        <fullName evidence="8">Cytochrome P450</fullName>
    </submittedName>
</protein>
<evidence type="ECO:0000313" key="9">
    <source>
        <dbReference type="Proteomes" id="UP000823521"/>
    </source>
</evidence>
<evidence type="ECO:0000313" key="8">
    <source>
        <dbReference type="EMBL" id="MBO4206261.1"/>
    </source>
</evidence>
<dbReference type="InterPro" id="IPR017972">
    <property type="entry name" value="Cyt_P450_CS"/>
</dbReference>
<accession>A0ABS3VP42</accession>
<dbReference type="CDD" id="cd20620">
    <property type="entry name" value="CYP132-like"/>
    <property type="match status" value="1"/>
</dbReference>
<dbReference type="InterPro" id="IPR036396">
    <property type="entry name" value="Cyt_P450_sf"/>
</dbReference>
<reference evidence="8 9" key="1">
    <citation type="submission" date="2019-12" db="EMBL/GenBank/DDBJ databases">
        <title>Whole genome sequencing of endophytic Actinobacterium Micromonospora sp. MPMI6T.</title>
        <authorList>
            <person name="Evv R."/>
            <person name="Podile A.R."/>
        </authorList>
    </citation>
    <scope>NUCLEOTIDE SEQUENCE [LARGE SCALE GENOMIC DNA]</scope>
    <source>
        <strain evidence="8 9">MPMI6</strain>
    </source>
</reference>
<dbReference type="Proteomes" id="UP000823521">
    <property type="component" value="Unassembled WGS sequence"/>
</dbReference>
<gene>
    <name evidence="8" type="ORF">GSF22_09610</name>
</gene>
<organism evidence="8 9">
    <name type="scientific">Micromonospora echinofusca</name>
    <dbReference type="NCBI Taxonomy" id="47858"/>
    <lineage>
        <taxon>Bacteria</taxon>
        <taxon>Bacillati</taxon>
        <taxon>Actinomycetota</taxon>
        <taxon>Actinomycetes</taxon>
        <taxon>Micromonosporales</taxon>
        <taxon>Micromonosporaceae</taxon>
        <taxon>Micromonospora</taxon>
    </lineage>
</organism>
<evidence type="ECO:0000256" key="4">
    <source>
        <dbReference type="ARBA" id="ARBA00023002"/>
    </source>
</evidence>
<evidence type="ECO:0000256" key="5">
    <source>
        <dbReference type="ARBA" id="ARBA00023004"/>
    </source>
</evidence>
<dbReference type="InterPro" id="IPR050196">
    <property type="entry name" value="Cytochrome_P450_Monoox"/>
</dbReference>
<sequence>MTVDQIPQAAGLPLIGAMLDFRRDPLNTYLRAQREHGDVVRFTVGPPGLRQDFYAVFSAEGAQQVLARSVGFRKDDVFYEEIRATFGNGLLTSQDSDYVRQRRLIQPLFTRRKVDRYAQAMCEETLATVGEWRGRDGTVIDVLDEVTLLTQRVVTRVLFGAASEEAAEVVGRNFPLLGEYMLRRGFSPVPLPRWLPTPANRRAAAARQELYDVCDRIIAERGRDGSGQGDLLNLLLQAGDGADDRLTPDEIRDQVLVFFLAGHETTATSMMFALYLLANHPAEQARAREEADRVLGDRLPTAADFDQLAYIHMVMKEAMRLYPPSPGISRRATADTAIDGHVIPAGKIVLLSPWVTQRHPRYWPDPERFDPLRFTPEREVARPRYAWFPFGGGPRACIGQHFSMLEAVLAIAVLLRHYEFEPVDTDLKLTQKLALRSVGPVRCRIVAR</sequence>
<dbReference type="PRINTS" id="PR00463">
    <property type="entry name" value="EP450I"/>
</dbReference>
<dbReference type="RefSeq" id="WP_208813040.1">
    <property type="nucleotide sequence ID" value="NZ_WVUH01000059.1"/>
</dbReference>
<comment type="similarity">
    <text evidence="1 7">Belongs to the cytochrome P450 family.</text>
</comment>
<name>A0ABS3VP42_MICEH</name>
<keyword evidence="6 7" id="KW-0503">Monooxygenase</keyword>
<evidence type="ECO:0000256" key="3">
    <source>
        <dbReference type="ARBA" id="ARBA00022723"/>
    </source>
</evidence>
<evidence type="ECO:0000256" key="6">
    <source>
        <dbReference type="ARBA" id="ARBA00023033"/>
    </source>
</evidence>
<keyword evidence="4 7" id="KW-0560">Oxidoreductase</keyword>
<dbReference type="PROSITE" id="PS00086">
    <property type="entry name" value="CYTOCHROME_P450"/>
    <property type="match status" value="1"/>
</dbReference>
<dbReference type="EMBL" id="WVUH01000059">
    <property type="protein sequence ID" value="MBO4206261.1"/>
    <property type="molecule type" value="Genomic_DNA"/>
</dbReference>
<dbReference type="InterPro" id="IPR001128">
    <property type="entry name" value="Cyt_P450"/>
</dbReference>
<dbReference type="SUPFAM" id="SSF48264">
    <property type="entry name" value="Cytochrome P450"/>
    <property type="match status" value="1"/>
</dbReference>
<keyword evidence="2 7" id="KW-0349">Heme</keyword>
<evidence type="ECO:0000256" key="2">
    <source>
        <dbReference type="ARBA" id="ARBA00022617"/>
    </source>
</evidence>
<keyword evidence="5 7" id="KW-0408">Iron</keyword>
<keyword evidence="3 7" id="KW-0479">Metal-binding</keyword>